<accession>I3E5L1</accession>
<evidence type="ECO:0000313" key="2">
    <source>
        <dbReference type="Proteomes" id="UP000010523"/>
    </source>
</evidence>
<dbReference type="AlphaFoldDB" id="I3E5L1"/>
<proteinExistence type="predicted"/>
<keyword evidence="2" id="KW-1185">Reference proteome</keyword>
<name>I3E5L1_BACMT</name>
<comment type="caution">
    <text evidence="1">The sequence shown here is derived from an EMBL/GenBank/DDBJ whole genome shotgun (WGS) entry which is preliminary data.</text>
</comment>
<evidence type="ECO:0000313" key="1">
    <source>
        <dbReference type="EMBL" id="EIJ81782.1"/>
    </source>
</evidence>
<reference evidence="1 2" key="1">
    <citation type="journal article" date="2012" name="Appl. Environ. Microbiol.">
        <title>Genome Sequence of Thermotolerant Bacillus methanolicus: Features and Regulation Related to Methylotrophy and Production of L-Lysine and L-Glutamate from Methanol.</title>
        <authorList>
            <person name="Heggeset T.M."/>
            <person name="Krog A."/>
            <person name="Balzer S."/>
            <person name="Wentzel A."/>
            <person name="Ellingsen T.E."/>
            <person name="Brautaset T."/>
        </authorList>
    </citation>
    <scope>NUCLEOTIDE SEQUENCE [LARGE SCALE GENOMIC DNA]</scope>
    <source>
        <strain evidence="1 2">PB1</strain>
    </source>
</reference>
<dbReference type="PATRIC" id="fig|997296.3.peg.568"/>
<dbReference type="Proteomes" id="UP000010523">
    <property type="component" value="Unassembled WGS sequence"/>
</dbReference>
<organism evidence="1 2">
    <name type="scientific">Bacillus methanolicus PB1</name>
    <dbReference type="NCBI Taxonomy" id="997296"/>
    <lineage>
        <taxon>Bacteria</taxon>
        <taxon>Bacillati</taxon>
        <taxon>Bacillota</taxon>
        <taxon>Bacilli</taxon>
        <taxon>Bacillales</taxon>
        <taxon>Bacillaceae</taxon>
        <taxon>Bacillus</taxon>
    </lineage>
</organism>
<gene>
    <name evidence="1" type="ORF">PB1_02545</name>
</gene>
<sequence length="43" mass="5275">MEAIIYYFMYGYTTREIANELGTHHTTYNDTNEKYKKLYINFL</sequence>
<dbReference type="STRING" id="997296.PB1_02545"/>
<protein>
    <submittedName>
        <fullName evidence="1">Uncharacterized protein</fullName>
    </submittedName>
</protein>
<dbReference type="EMBL" id="AFEU01000001">
    <property type="protein sequence ID" value="EIJ81782.1"/>
    <property type="molecule type" value="Genomic_DNA"/>
</dbReference>